<keyword evidence="12" id="KW-0472">Membrane</keyword>
<name>Q05FQ6_CARRP</name>
<keyword evidence="4" id="KW-0436">Ligase</keyword>
<dbReference type="PANTHER" id="PTHR43697">
    <property type="entry name" value="SERYL-TRNA SYNTHETASE"/>
    <property type="match status" value="1"/>
</dbReference>
<feature type="transmembrane region" description="Helical" evidence="12">
    <location>
        <begin position="294"/>
        <end position="313"/>
    </location>
</feature>
<dbReference type="EMBL" id="AP009180">
    <property type="protein sequence ID" value="BAF35115.1"/>
    <property type="molecule type" value="Genomic_DNA"/>
</dbReference>
<dbReference type="InterPro" id="IPR006195">
    <property type="entry name" value="aa-tRNA-synth_II"/>
</dbReference>
<dbReference type="GO" id="GO:0005524">
    <property type="term" value="F:ATP binding"/>
    <property type="evidence" value="ECO:0007669"/>
    <property type="project" value="UniProtKB-KW"/>
</dbReference>
<dbReference type="Pfam" id="PF00587">
    <property type="entry name" value="tRNA-synt_2b"/>
    <property type="match status" value="1"/>
</dbReference>
<gene>
    <name evidence="14" type="ordered locus">CRP_084</name>
</gene>
<dbReference type="GO" id="GO:0006418">
    <property type="term" value="P:tRNA aminoacylation for protein translation"/>
    <property type="evidence" value="ECO:0007669"/>
    <property type="project" value="InterPro"/>
</dbReference>
<keyword evidence="7" id="KW-0648">Protein biosynthesis</keyword>
<evidence type="ECO:0000256" key="4">
    <source>
        <dbReference type="ARBA" id="ARBA00022598"/>
    </source>
</evidence>
<evidence type="ECO:0000256" key="2">
    <source>
        <dbReference type="ARBA" id="ARBA00010728"/>
    </source>
</evidence>
<dbReference type="Gene3D" id="3.30.930.10">
    <property type="entry name" value="Bira Bifunctional Protein, Domain 2"/>
    <property type="match status" value="1"/>
</dbReference>
<evidence type="ECO:0000256" key="5">
    <source>
        <dbReference type="ARBA" id="ARBA00022741"/>
    </source>
</evidence>
<keyword evidence="6" id="KW-0067">ATP-binding</keyword>
<evidence type="ECO:0000256" key="8">
    <source>
        <dbReference type="ARBA" id="ARBA00023146"/>
    </source>
</evidence>
<keyword evidence="3" id="KW-0963">Cytoplasm</keyword>
<evidence type="ECO:0000256" key="10">
    <source>
        <dbReference type="ARBA" id="ARBA00047929"/>
    </source>
</evidence>
<organism evidence="14 15">
    <name type="scientific">Carsonella ruddii (strain PV)</name>
    <dbReference type="NCBI Taxonomy" id="387662"/>
    <lineage>
        <taxon>Bacteria</taxon>
        <taxon>Pseudomonadati</taxon>
        <taxon>Pseudomonadota</taxon>
        <taxon>Gammaproteobacteria</taxon>
        <taxon>Oceanospirillales</taxon>
        <taxon>Halomonadaceae</taxon>
        <taxon>Zymobacter group</taxon>
        <taxon>Candidatus Carsonella</taxon>
    </lineage>
</organism>
<comment type="catalytic activity">
    <reaction evidence="10">
        <text>tRNA(Sec) + L-serine + ATP = L-seryl-tRNA(Sec) + AMP + diphosphate + H(+)</text>
        <dbReference type="Rhea" id="RHEA:42580"/>
        <dbReference type="Rhea" id="RHEA-COMP:9742"/>
        <dbReference type="Rhea" id="RHEA-COMP:10128"/>
        <dbReference type="ChEBI" id="CHEBI:15378"/>
        <dbReference type="ChEBI" id="CHEBI:30616"/>
        <dbReference type="ChEBI" id="CHEBI:33019"/>
        <dbReference type="ChEBI" id="CHEBI:33384"/>
        <dbReference type="ChEBI" id="CHEBI:78442"/>
        <dbReference type="ChEBI" id="CHEBI:78533"/>
        <dbReference type="ChEBI" id="CHEBI:456215"/>
        <dbReference type="EC" id="6.1.1.11"/>
    </reaction>
</comment>
<evidence type="ECO:0000313" key="15">
    <source>
        <dbReference type="Proteomes" id="UP000000777"/>
    </source>
</evidence>
<dbReference type="KEGG" id="crp:CRP_084"/>
<comment type="catalytic activity">
    <reaction evidence="11">
        <text>tRNA(Ser) + L-serine + ATP = L-seryl-tRNA(Ser) + AMP + diphosphate + H(+)</text>
        <dbReference type="Rhea" id="RHEA:12292"/>
        <dbReference type="Rhea" id="RHEA-COMP:9669"/>
        <dbReference type="Rhea" id="RHEA-COMP:9703"/>
        <dbReference type="ChEBI" id="CHEBI:15378"/>
        <dbReference type="ChEBI" id="CHEBI:30616"/>
        <dbReference type="ChEBI" id="CHEBI:33019"/>
        <dbReference type="ChEBI" id="CHEBI:33384"/>
        <dbReference type="ChEBI" id="CHEBI:78442"/>
        <dbReference type="ChEBI" id="CHEBI:78533"/>
        <dbReference type="ChEBI" id="CHEBI:456215"/>
        <dbReference type="EC" id="6.1.1.11"/>
    </reaction>
</comment>
<evidence type="ECO:0000256" key="7">
    <source>
        <dbReference type="ARBA" id="ARBA00022917"/>
    </source>
</evidence>
<dbReference type="HOGENOM" id="CLU_825594_0_0_6"/>
<keyword evidence="5" id="KW-0547">Nucleotide-binding</keyword>
<reference evidence="14 15" key="1">
    <citation type="journal article" date="2006" name="Science">
        <title>The 160-kilobase genome of the bacterial endosymbiont Carsonella.</title>
        <authorList>
            <person name="Nakabachi A."/>
            <person name="Yamashita A."/>
            <person name="Toh H."/>
            <person name="Ishikawa H."/>
            <person name="Dunbar H."/>
            <person name="Moran N."/>
            <person name="Hattori M."/>
        </authorList>
    </citation>
    <scope>NUCLEOTIDE SEQUENCE [LARGE SCALE GENOMIC DNA]</scope>
    <source>
        <strain evidence="14 15">PV</strain>
    </source>
</reference>
<dbReference type="STRING" id="387662.CRP_084"/>
<evidence type="ECO:0000313" key="14">
    <source>
        <dbReference type="EMBL" id="BAF35115.1"/>
    </source>
</evidence>
<sequence>MKYKIILINSIIKKENFSIFNFNKKNKNFFLKKKLNFFFKINFTNYNYIYNTFNNYNKNIIYSNKKKNFFLKIPNLQRNCLISKITSSIKYNLSNFFFCCLNKIIDFYLTKILSLKFRYNEINIPVFINYSNLLFSGQLPKFYNFLFKIENKKCFLIPTSEVILNSLSFFLKKKINQIKIFCNSLCFRKESYNLQNSSGFKKQNQFKKIEIYQFINKNISLIVFYNMCSTIFYILKSLNIKFKIIKINNFELNPNTFYSFDFEIYINNWLEISSLSLCLDKPFFFYLKKKNMHIINGSCFPIGRLVLAILHYYRLNNRIFKVPKKLNKYLTELLKW</sequence>
<keyword evidence="12" id="KW-1133">Transmembrane helix</keyword>
<evidence type="ECO:0000256" key="1">
    <source>
        <dbReference type="ARBA" id="ARBA00005045"/>
    </source>
</evidence>
<dbReference type="RefSeq" id="WP_011672307.1">
    <property type="nucleotide sequence ID" value="NC_008512.1"/>
</dbReference>
<dbReference type="Proteomes" id="UP000000777">
    <property type="component" value="Chromosome"/>
</dbReference>
<dbReference type="PROSITE" id="PS50862">
    <property type="entry name" value="AA_TRNA_LIGASE_II"/>
    <property type="match status" value="1"/>
</dbReference>
<keyword evidence="8 14" id="KW-0030">Aminoacyl-tRNA synthetase</keyword>
<evidence type="ECO:0000256" key="11">
    <source>
        <dbReference type="ARBA" id="ARBA00048823"/>
    </source>
</evidence>
<comment type="pathway">
    <text evidence="1">Aminoacyl-tRNA biosynthesis; selenocysteinyl-tRNA(Sec) biosynthesis; L-seryl-tRNA(Sec) from L-serine and tRNA(Sec): step 1/1.</text>
</comment>
<dbReference type="InterPro" id="IPR002314">
    <property type="entry name" value="aa-tRNA-synt_IIb"/>
</dbReference>
<accession>Q05FQ6</accession>
<evidence type="ECO:0000256" key="12">
    <source>
        <dbReference type="SAM" id="Phobius"/>
    </source>
</evidence>
<dbReference type="AlphaFoldDB" id="Q05FQ6"/>
<comment type="similarity">
    <text evidence="2">Belongs to the class-II aminoacyl-tRNA synthetase family. Type-1 seryl-tRNA synthetase subfamily.</text>
</comment>
<dbReference type="PANTHER" id="PTHR43697:SF1">
    <property type="entry name" value="SERINE--TRNA LIGASE"/>
    <property type="match status" value="1"/>
</dbReference>
<dbReference type="OrthoDB" id="9804647at2"/>
<evidence type="ECO:0000256" key="6">
    <source>
        <dbReference type="ARBA" id="ARBA00022840"/>
    </source>
</evidence>
<proteinExistence type="inferred from homology"/>
<keyword evidence="12" id="KW-0812">Transmembrane</keyword>
<dbReference type="GO" id="GO:0004828">
    <property type="term" value="F:serine-tRNA ligase activity"/>
    <property type="evidence" value="ECO:0007669"/>
    <property type="project" value="UniProtKB-EC"/>
</dbReference>
<feature type="domain" description="Aminoacyl-transfer RNA synthetases class-II family profile" evidence="13">
    <location>
        <begin position="109"/>
        <end position="323"/>
    </location>
</feature>
<dbReference type="SUPFAM" id="SSF55681">
    <property type="entry name" value="Class II aaRS and biotin synthetases"/>
    <property type="match status" value="1"/>
</dbReference>
<evidence type="ECO:0000259" key="13">
    <source>
        <dbReference type="PROSITE" id="PS50862"/>
    </source>
</evidence>
<protein>
    <recommendedName>
        <fullName evidence="9">Seryl-tRNA(Ser/Sec) synthetase</fullName>
    </recommendedName>
</protein>
<dbReference type="InterPro" id="IPR045864">
    <property type="entry name" value="aa-tRNA-synth_II/BPL/LPL"/>
</dbReference>
<evidence type="ECO:0000256" key="9">
    <source>
        <dbReference type="ARBA" id="ARBA00033352"/>
    </source>
</evidence>
<evidence type="ECO:0000256" key="3">
    <source>
        <dbReference type="ARBA" id="ARBA00022490"/>
    </source>
</evidence>